<dbReference type="STRING" id="441209.GCA_001870665_01439"/>
<evidence type="ECO:0000313" key="3">
    <source>
        <dbReference type="EMBL" id="ATX65833.1"/>
    </source>
</evidence>
<dbReference type="Pfam" id="PF01627">
    <property type="entry name" value="Hpt"/>
    <property type="match status" value="1"/>
</dbReference>
<dbReference type="InterPro" id="IPR036641">
    <property type="entry name" value="HPT_dom_sf"/>
</dbReference>
<name>A0A2K8KD44_9RHOB</name>
<evidence type="ECO:0000256" key="1">
    <source>
        <dbReference type="ARBA" id="ARBA00023012"/>
    </source>
</evidence>
<gene>
    <name evidence="3" type="ORF">BG454_08315</name>
</gene>
<dbReference type="AlphaFoldDB" id="A0A2K8KD44"/>
<evidence type="ECO:0000313" key="4">
    <source>
        <dbReference type="Proteomes" id="UP000228948"/>
    </source>
</evidence>
<dbReference type="Proteomes" id="UP000228948">
    <property type="component" value="Chromosome"/>
</dbReference>
<accession>A0A2K8KD44</accession>
<dbReference type="EMBL" id="CP024899">
    <property type="protein sequence ID" value="ATX65833.1"/>
    <property type="molecule type" value="Genomic_DNA"/>
</dbReference>
<protein>
    <submittedName>
        <fullName evidence="3">Hpt domain-containing protein</fullName>
    </submittedName>
</protein>
<dbReference type="GO" id="GO:0004672">
    <property type="term" value="F:protein kinase activity"/>
    <property type="evidence" value="ECO:0007669"/>
    <property type="project" value="UniProtKB-ARBA"/>
</dbReference>
<dbReference type="InterPro" id="IPR008207">
    <property type="entry name" value="Sig_transdc_His_kin_Hpt_dom"/>
</dbReference>
<keyword evidence="4" id="KW-1185">Reference proteome</keyword>
<sequence length="120" mass="12938">MTARICDQMQLDALLSLGGRALSDQFVADLARCETHFIEALGVASTDKRQGLELARRALHELRGIALTVGATSLSRQCAKAEALCDLGHLQDVVEARAEILATCDALTKLIRDYPEGTSL</sequence>
<dbReference type="Gene3D" id="1.20.120.160">
    <property type="entry name" value="HPT domain"/>
    <property type="match status" value="1"/>
</dbReference>
<organism evidence="3 4">
    <name type="scientific">Roseinatronobacter bogoriensis subsp. barguzinensis</name>
    <dbReference type="NCBI Taxonomy" id="441209"/>
    <lineage>
        <taxon>Bacteria</taxon>
        <taxon>Pseudomonadati</taxon>
        <taxon>Pseudomonadota</taxon>
        <taxon>Alphaproteobacteria</taxon>
        <taxon>Rhodobacterales</taxon>
        <taxon>Paracoccaceae</taxon>
        <taxon>Roseinatronobacter</taxon>
    </lineage>
</organism>
<feature type="domain" description="HPt" evidence="2">
    <location>
        <begin position="24"/>
        <end position="107"/>
    </location>
</feature>
<dbReference type="GO" id="GO:0000160">
    <property type="term" value="P:phosphorelay signal transduction system"/>
    <property type="evidence" value="ECO:0007669"/>
    <property type="project" value="UniProtKB-KW"/>
</dbReference>
<keyword evidence="1" id="KW-0902">Two-component regulatory system</keyword>
<reference evidence="3 4" key="1">
    <citation type="submission" date="2017-11" db="EMBL/GenBank/DDBJ databases">
        <title>Revised Sequence and Annotation of the Rhodobaca barguzinensis strain alga05 Genome.</title>
        <authorList>
            <person name="Kopejtka K."/>
            <person name="Tomasch J.M."/>
            <person name="Bunk B."/>
            <person name="Koblizek M."/>
        </authorList>
    </citation>
    <scope>NUCLEOTIDE SEQUENCE [LARGE SCALE GENOMIC DNA]</scope>
    <source>
        <strain evidence="4">alga05</strain>
    </source>
</reference>
<dbReference type="SUPFAM" id="SSF47226">
    <property type="entry name" value="Histidine-containing phosphotransfer domain, HPT domain"/>
    <property type="match status" value="1"/>
</dbReference>
<evidence type="ECO:0000259" key="2">
    <source>
        <dbReference type="Pfam" id="PF01627"/>
    </source>
</evidence>
<dbReference type="KEGG" id="rbg:BG454_08315"/>
<proteinExistence type="predicted"/>